<evidence type="ECO:0000313" key="2">
    <source>
        <dbReference type="EMBL" id="OOF50780.1"/>
    </source>
</evidence>
<name>A0A1V3J6R2_9PAST</name>
<protein>
    <recommendedName>
        <fullName evidence="4">TraX protein</fullName>
    </recommendedName>
</protein>
<organism evidence="2 3">
    <name type="scientific">Rodentibacter trehalosifermentans</name>
    <dbReference type="NCBI Taxonomy" id="1908263"/>
    <lineage>
        <taxon>Bacteria</taxon>
        <taxon>Pseudomonadati</taxon>
        <taxon>Pseudomonadota</taxon>
        <taxon>Gammaproteobacteria</taxon>
        <taxon>Pasteurellales</taxon>
        <taxon>Pasteurellaceae</taxon>
        <taxon>Rodentibacter</taxon>
    </lineage>
</organism>
<dbReference type="AlphaFoldDB" id="A0A1V3J6R2"/>
<dbReference type="InterPro" id="IPR008875">
    <property type="entry name" value="TraX"/>
</dbReference>
<gene>
    <name evidence="2" type="ORF">BKK52_01125</name>
</gene>
<reference evidence="2 3" key="1">
    <citation type="submission" date="2016-10" db="EMBL/GenBank/DDBJ databases">
        <title>Rodentibacter gen. nov. and new species.</title>
        <authorList>
            <person name="Christensen H."/>
        </authorList>
    </citation>
    <scope>NUCLEOTIDE SEQUENCE [LARGE SCALE GENOMIC DNA]</scope>
    <source>
        <strain evidence="2 3">H1987082031</strain>
    </source>
</reference>
<proteinExistence type="predicted"/>
<evidence type="ECO:0008006" key="4">
    <source>
        <dbReference type="Google" id="ProtNLM"/>
    </source>
</evidence>
<evidence type="ECO:0000256" key="1">
    <source>
        <dbReference type="SAM" id="Phobius"/>
    </source>
</evidence>
<feature type="transmembrane region" description="Helical" evidence="1">
    <location>
        <begin position="12"/>
        <end position="33"/>
    </location>
</feature>
<feature type="transmembrane region" description="Helical" evidence="1">
    <location>
        <begin position="203"/>
        <end position="220"/>
    </location>
</feature>
<dbReference type="RefSeq" id="WP_077477572.1">
    <property type="nucleotide sequence ID" value="NZ_MLHL01000006.1"/>
</dbReference>
<feature type="transmembrane region" description="Helical" evidence="1">
    <location>
        <begin position="241"/>
        <end position="264"/>
    </location>
</feature>
<dbReference type="Pfam" id="PF05857">
    <property type="entry name" value="TraX"/>
    <property type="match status" value="1"/>
</dbReference>
<feature type="transmembrane region" description="Helical" evidence="1">
    <location>
        <begin position="99"/>
        <end position="117"/>
    </location>
</feature>
<keyword evidence="1" id="KW-0812">Transmembrane</keyword>
<keyword evidence="3" id="KW-1185">Reference proteome</keyword>
<accession>A0A1V3J6R2</accession>
<feature type="transmembrane region" description="Helical" evidence="1">
    <location>
        <begin position="73"/>
        <end position="93"/>
    </location>
</feature>
<comment type="caution">
    <text evidence="2">The sequence shown here is derived from an EMBL/GenBank/DDBJ whole genome shotgun (WGS) entry which is preliminary data.</text>
</comment>
<dbReference type="EMBL" id="MLHL01000006">
    <property type="protein sequence ID" value="OOF50780.1"/>
    <property type="molecule type" value="Genomic_DNA"/>
</dbReference>
<keyword evidence="1" id="KW-1133">Transmembrane helix</keyword>
<evidence type="ECO:0000313" key="3">
    <source>
        <dbReference type="Proteomes" id="UP000189161"/>
    </source>
</evidence>
<dbReference type="Proteomes" id="UP000189161">
    <property type="component" value="Unassembled WGS sequence"/>
</dbReference>
<keyword evidence="1" id="KW-0472">Membrane</keyword>
<dbReference type="OrthoDB" id="5676588at2"/>
<feature type="transmembrane region" description="Helical" evidence="1">
    <location>
        <begin position="129"/>
        <end position="145"/>
    </location>
</feature>
<sequence length="267" mass="30979">MTVKDITNTQRNLLKWLALCTMVFDHVGAIFGGYTPELILFRLIGRFSFLTFGFLMAFNLASRELNTRRTLSYLLKLSLFGIPAQYAYVFFIPDAGLNIYGQFIGFILVIFSFSRLIHFQTIRSQREQIVFVIKYAVLGGVGGILSYYSDYHLGGLSYCVACYFFVRYRPMTKISRQLWFIGLVGFAFLANEEMMSAYYDTTIGFPMILAIVMSVYFILSPPQERNIPAWFNMGRRKPSKFQMYFFYAFYPAHLWLLAGMKMLLDNL</sequence>
<feature type="transmembrane region" description="Helical" evidence="1">
    <location>
        <begin position="39"/>
        <end position="61"/>
    </location>
</feature>